<accession>A0A8H7D1J3</accession>
<dbReference type="InterPro" id="IPR008758">
    <property type="entry name" value="Peptidase_S28"/>
</dbReference>
<evidence type="ECO:0000256" key="2">
    <source>
        <dbReference type="ARBA" id="ARBA00022670"/>
    </source>
</evidence>
<keyword evidence="5" id="KW-0325">Glycoprotein</keyword>
<name>A0A8H7D1J3_9AGAR</name>
<dbReference type="Proteomes" id="UP000623467">
    <property type="component" value="Unassembled WGS sequence"/>
</dbReference>
<organism evidence="6 7">
    <name type="scientific">Mycena sanguinolenta</name>
    <dbReference type="NCBI Taxonomy" id="230812"/>
    <lineage>
        <taxon>Eukaryota</taxon>
        <taxon>Fungi</taxon>
        <taxon>Dikarya</taxon>
        <taxon>Basidiomycota</taxon>
        <taxon>Agaricomycotina</taxon>
        <taxon>Agaricomycetes</taxon>
        <taxon>Agaricomycetidae</taxon>
        <taxon>Agaricales</taxon>
        <taxon>Marasmiineae</taxon>
        <taxon>Mycenaceae</taxon>
        <taxon>Mycena</taxon>
    </lineage>
</organism>
<dbReference type="EMBL" id="JACAZH010000011">
    <property type="protein sequence ID" value="KAF7355706.1"/>
    <property type="molecule type" value="Genomic_DNA"/>
</dbReference>
<keyword evidence="2" id="KW-0645">Protease</keyword>
<dbReference type="Gene3D" id="3.40.50.1820">
    <property type="entry name" value="alpha/beta hydrolase"/>
    <property type="match status" value="2"/>
</dbReference>
<evidence type="ECO:0000313" key="6">
    <source>
        <dbReference type="EMBL" id="KAF7355706.1"/>
    </source>
</evidence>
<dbReference type="OrthoDB" id="1735038at2759"/>
<comment type="similarity">
    <text evidence="1">Belongs to the peptidase S28 family.</text>
</comment>
<proteinExistence type="inferred from homology"/>
<dbReference type="SUPFAM" id="SSF53474">
    <property type="entry name" value="alpha/beta-Hydrolases"/>
    <property type="match status" value="1"/>
</dbReference>
<dbReference type="Pfam" id="PF05577">
    <property type="entry name" value="Peptidase_S28"/>
    <property type="match status" value="2"/>
</dbReference>
<evidence type="ECO:0000256" key="5">
    <source>
        <dbReference type="ARBA" id="ARBA00023180"/>
    </source>
</evidence>
<dbReference type="PANTHER" id="PTHR11010">
    <property type="entry name" value="PROTEASE S28 PRO-X CARBOXYPEPTIDASE-RELATED"/>
    <property type="match status" value="1"/>
</dbReference>
<dbReference type="GO" id="GO:0070008">
    <property type="term" value="F:serine-type exopeptidase activity"/>
    <property type="evidence" value="ECO:0007669"/>
    <property type="project" value="InterPro"/>
</dbReference>
<dbReference type="InterPro" id="IPR029058">
    <property type="entry name" value="AB_hydrolase_fold"/>
</dbReference>
<dbReference type="AlphaFoldDB" id="A0A8H7D1J3"/>
<keyword evidence="4" id="KW-0378">Hydrolase</keyword>
<protein>
    <submittedName>
        <fullName evidence="6">Peptidase S28</fullName>
    </submittedName>
</protein>
<evidence type="ECO:0000313" key="7">
    <source>
        <dbReference type="Proteomes" id="UP000623467"/>
    </source>
</evidence>
<keyword evidence="3" id="KW-0732">Signal</keyword>
<evidence type="ECO:0000256" key="3">
    <source>
        <dbReference type="ARBA" id="ARBA00022729"/>
    </source>
</evidence>
<dbReference type="PANTHER" id="PTHR11010:SF23">
    <property type="entry name" value="SERINE PEPTIDASE"/>
    <property type="match status" value="1"/>
</dbReference>
<keyword evidence="7" id="KW-1185">Reference proteome</keyword>
<dbReference type="GO" id="GO:0008239">
    <property type="term" value="F:dipeptidyl-peptidase activity"/>
    <property type="evidence" value="ECO:0007669"/>
    <property type="project" value="TreeGrafter"/>
</dbReference>
<dbReference type="GO" id="GO:0006508">
    <property type="term" value="P:proteolysis"/>
    <property type="evidence" value="ECO:0007669"/>
    <property type="project" value="UniProtKB-KW"/>
</dbReference>
<sequence>MSILNYKNAYRTVKFLRANMLLGLSLVAASLSLVNALSDGRPHANFMRKPTIPIVPVEHTGPVTSRNGTMLPPYNMTYTFQQLIDHNNPSLGTFTQRYWHTYEFYEDGGPIILFTPGEANAQPYTGYLTNVTINGQIAQQENGAAIVLEHRFYGLSNPRPDLSVASLRLHTIQQAIDDLEYFANNVVLPMPNGGKLKPATTPWILVGGSYSGALTSWTMVNKPGLFAAGYASSAVVEAILDFWQYFEPERLFMPANCSSDIEAVMSHIDEVFTGSDQHAIQEIKDNFGIGDVTHLDDAAGSLRNNLWDWQGLSLSEGPGAQFFNFCDALEVKNGGERACSGMGSGPRALCMGFILEDNLSRVDLRRRRCRVSQAALNALYSMLTCLRDCLGSYNTSQAFWTDTSIDNAGRSWFWIVCNEVGFLQESAPIGSPSLVSRIIQPIYDLRQCQQMFAAAFPSPPNVQTAQTNKAYDGWNVSISNLFFANGQRDPWRYSTVSAPGVTLKSTPQQPIAEGQGYHCADLLTREGTANPTVLAVQTEGLASMKRWIAAWKPAKALTARQPDIQSQEPGPSAKLTKPLQGWFRMPVLN</sequence>
<comment type="caution">
    <text evidence="6">The sequence shown here is derived from an EMBL/GenBank/DDBJ whole genome shotgun (WGS) entry which is preliminary data.</text>
</comment>
<reference evidence="6" key="1">
    <citation type="submission" date="2020-05" db="EMBL/GenBank/DDBJ databases">
        <title>Mycena genomes resolve the evolution of fungal bioluminescence.</title>
        <authorList>
            <person name="Tsai I.J."/>
        </authorList>
    </citation>
    <scope>NUCLEOTIDE SEQUENCE</scope>
    <source>
        <strain evidence="6">160909Yilan</strain>
    </source>
</reference>
<gene>
    <name evidence="6" type="ORF">MSAN_01488400</name>
</gene>
<evidence type="ECO:0000256" key="1">
    <source>
        <dbReference type="ARBA" id="ARBA00011079"/>
    </source>
</evidence>
<evidence type="ECO:0000256" key="4">
    <source>
        <dbReference type="ARBA" id="ARBA00022801"/>
    </source>
</evidence>